<name>A0AAE7C149_9STAP</name>
<dbReference type="RefSeq" id="WP_164953742.1">
    <property type="nucleotide sequence ID" value="NZ_CP047363.1"/>
</dbReference>
<accession>A0AAE7C149</accession>
<evidence type="ECO:0000313" key="1">
    <source>
        <dbReference type="EMBL" id="QIH78914.1"/>
    </source>
</evidence>
<proteinExistence type="predicted"/>
<dbReference type="InterPro" id="IPR037045">
    <property type="entry name" value="S8pro/Inhibitor_I9_sf"/>
</dbReference>
<sequence>MKYLVQLHPDTSDTFFEEVHINVIHHYEIMQQYLVELDDEKYSLLIHNPDVLHIERDHNDNSI</sequence>
<dbReference type="EMBL" id="CP047363">
    <property type="protein sequence ID" value="QIH78914.1"/>
    <property type="molecule type" value="Genomic_DNA"/>
</dbReference>
<dbReference type="Gene3D" id="3.30.70.80">
    <property type="entry name" value="Peptidase S8 propeptide/proteinase inhibitor I9"/>
    <property type="match status" value="1"/>
</dbReference>
<dbReference type="AlphaFoldDB" id="A0AAE7C149"/>
<evidence type="ECO:0000313" key="2">
    <source>
        <dbReference type="Proteomes" id="UP000501122"/>
    </source>
</evidence>
<dbReference type="SUPFAM" id="SSF54897">
    <property type="entry name" value="Protease propeptides/inhibitors"/>
    <property type="match status" value="1"/>
</dbReference>
<organism evidence="1 2">
    <name type="scientific">Macrococcoides canis</name>
    <dbReference type="NCBI Taxonomy" id="1855823"/>
    <lineage>
        <taxon>Bacteria</taxon>
        <taxon>Bacillati</taxon>
        <taxon>Bacillota</taxon>
        <taxon>Bacilli</taxon>
        <taxon>Bacillales</taxon>
        <taxon>Staphylococcaceae</taxon>
        <taxon>Macrococcoides</taxon>
    </lineage>
</organism>
<dbReference type="Proteomes" id="UP000501122">
    <property type="component" value="Chromosome"/>
</dbReference>
<protein>
    <submittedName>
        <fullName evidence="1">Uncharacterized protein</fullName>
    </submittedName>
</protein>
<reference evidence="1" key="1">
    <citation type="journal article" date="2020" name="Antimicrob. Agents Chemother.">
        <title>The novel macrolide resistance genes mef(D), msr(F) and msr(H) are present on resistance islands in Macrococcus canis, Macrococcus caseolyticus and Staphylococcus aureus.</title>
        <authorList>
            <person name="Schwendener S."/>
            <person name="Dona V."/>
            <person name="Perreten V."/>
        </authorList>
    </citation>
    <scope>NUCLEOTIDE SEQUENCE</scope>
    <source>
        <strain evidence="1">Epi0076A</strain>
    </source>
</reference>
<gene>
    <name evidence="1" type="ORF">GTN30_09510</name>
</gene>